<evidence type="ECO:0000256" key="12">
    <source>
        <dbReference type="SAM" id="SignalP"/>
    </source>
</evidence>
<evidence type="ECO:0000256" key="10">
    <source>
        <dbReference type="ARBA" id="ARBA00023237"/>
    </source>
</evidence>
<dbReference type="Pfam" id="PF07715">
    <property type="entry name" value="Plug"/>
    <property type="match status" value="1"/>
</dbReference>
<evidence type="ECO:0000313" key="15">
    <source>
        <dbReference type="Proteomes" id="UP000283387"/>
    </source>
</evidence>
<dbReference type="InterPro" id="IPR023997">
    <property type="entry name" value="TonB-dep_OMP_SusC/RagA_CS"/>
</dbReference>
<evidence type="ECO:0000256" key="6">
    <source>
        <dbReference type="ARBA" id="ARBA00022729"/>
    </source>
</evidence>
<dbReference type="InterPro" id="IPR008969">
    <property type="entry name" value="CarboxyPept-like_regulatory"/>
</dbReference>
<dbReference type="SUPFAM" id="SSF49464">
    <property type="entry name" value="Carboxypeptidase regulatory domain-like"/>
    <property type="match status" value="1"/>
</dbReference>
<dbReference type="PANTHER" id="PTHR32552">
    <property type="entry name" value="FERRICHROME IRON RECEPTOR-RELATED"/>
    <property type="match status" value="1"/>
</dbReference>
<evidence type="ECO:0000313" key="14">
    <source>
        <dbReference type="EMBL" id="RKD92024.1"/>
    </source>
</evidence>
<keyword evidence="3 11" id="KW-1134">Transmembrane beta strand</keyword>
<keyword evidence="10 11" id="KW-0998">Cell outer membrane</keyword>
<evidence type="ECO:0000256" key="2">
    <source>
        <dbReference type="ARBA" id="ARBA00022448"/>
    </source>
</evidence>
<evidence type="ECO:0000256" key="11">
    <source>
        <dbReference type="PROSITE-ProRule" id="PRU01360"/>
    </source>
</evidence>
<dbReference type="Pfam" id="PF13715">
    <property type="entry name" value="CarbopepD_reg_2"/>
    <property type="match status" value="1"/>
</dbReference>
<dbReference type="NCBIfam" id="TIGR04056">
    <property type="entry name" value="OMP_RagA_SusC"/>
    <property type="match status" value="1"/>
</dbReference>
<evidence type="ECO:0000256" key="9">
    <source>
        <dbReference type="ARBA" id="ARBA00023136"/>
    </source>
</evidence>
<dbReference type="PANTHER" id="PTHR32552:SF68">
    <property type="entry name" value="FERRICHROME OUTER MEMBRANE TRANSPORTER_PHAGE RECEPTOR"/>
    <property type="match status" value="1"/>
</dbReference>
<dbReference type="AlphaFoldDB" id="A0A419W9D7"/>
<dbReference type="InterPro" id="IPR023996">
    <property type="entry name" value="TonB-dep_OMP_SusC/RagA"/>
</dbReference>
<keyword evidence="7" id="KW-0408">Iron</keyword>
<proteinExistence type="inferred from homology"/>
<organism evidence="14 15">
    <name type="scientific">Mangrovibacterium diazotrophicum</name>
    <dbReference type="NCBI Taxonomy" id="1261403"/>
    <lineage>
        <taxon>Bacteria</taxon>
        <taxon>Pseudomonadati</taxon>
        <taxon>Bacteroidota</taxon>
        <taxon>Bacteroidia</taxon>
        <taxon>Marinilabiliales</taxon>
        <taxon>Prolixibacteraceae</taxon>
        <taxon>Mangrovibacterium</taxon>
    </lineage>
</organism>
<comment type="subcellular location">
    <subcellularLocation>
        <location evidence="1 11">Cell outer membrane</location>
        <topology evidence="1 11">Multi-pass membrane protein</topology>
    </subcellularLocation>
</comment>
<gene>
    <name evidence="14" type="ORF">BC643_2394</name>
</gene>
<evidence type="ECO:0000256" key="5">
    <source>
        <dbReference type="ARBA" id="ARBA00022692"/>
    </source>
</evidence>
<dbReference type="InterPro" id="IPR039426">
    <property type="entry name" value="TonB-dep_rcpt-like"/>
</dbReference>
<keyword evidence="4" id="KW-0410">Iron transport</keyword>
<dbReference type="GO" id="GO:0015344">
    <property type="term" value="F:siderophore uptake transmembrane transporter activity"/>
    <property type="evidence" value="ECO:0007669"/>
    <property type="project" value="TreeGrafter"/>
</dbReference>
<evidence type="ECO:0000256" key="3">
    <source>
        <dbReference type="ARBA" id="ARBA00022452"/>
    </source>
</evidence>
<dbReference type="Gene3D" id="2.60.40.1120">
    <property type="entry name" value="Carboxypeptidase-like, regulatory domain"/>
    <property type="match status" value="1"/>
</dbReference>
<dbReference type="NCBIfam" id="TIGR04057">
    <property type="entry name" value="SusC_RagA_signa"/>
    <property type="match status" value="1"/>
</dbReference>
<keyword evidence="5 11" id="KW-0812">Transmembrane</keyword>
<keyword evidence="8" id="KW-0406">Ion transport</keyword>
<evidence type="ECO:0000256" key="8">
    <source>
        <dbReference type="ARBA" id="ARBA00023065"/>
    </source>
</evidence>
<feature type="domain" description="TonB-dependent receptor plug" evidence="13">
    <location>
        <begin position="122"/>
        <end position="250"/>
    </location>
</feature>
<keyword evidence="15" id="KW-1185">Reference proteome</keyword>
<dbReference type="GO" id="GO:0009279">
    <property type="term" value="C:cell outer membrane"/>
    <property type="evidence" value="ECO:0007669"/>
    <property type="project" value="UniProtKB-SubCell"/>
</dbReference>
<reference evidence="14 15" key="1">
    <citation type="submission" date="2018-09" db="EMBL/GenBank/DDBJ databases">
        <title>Genomic Encyclopedia of Archaeal and Bacterial Type Strains, Phase II (KMG-II): from individual species to whole genera.</title>
        <authorList>
            <person name="Goeker M."/>
        </authorList>
    </citation>
    <scope>NUCLEOTIDE SEQUENCE [LARGE SCALE GENOMIC DNA]</scope>
    <source>
        <strain evidence="14 15">DSM 27148</strain>
    </source>
</reference>
<evidence type="ECO:0000256" key="4">
    <source>
        <dbReference type="ARBA" id="ARBA00022496"/>
    </source>
</evidence>
<dbReference type="PROSITE" id="PS52016">
    <property type="entry name" value="TONB_DEPENDENT_REC_3"/>
    <property type="match status" value="1"/>
</dbReference>
<name>A0A419W9D7_9BACT</name>
<dbReference type="SUPFAM" id="SSF56935">
    <property type="entry name" value="Porins"/>
    <property type="match status" value="1"/>
</dbReference>
<dbReference type="OrthoDB" id="9768177at2"/>
<keyword evidence="9 11" id="KW-0472">Membrane</keyword>
<dbReference type="RefSeq" id="WP_120273279.1">
    <property type="nucleotide sequence ID" value="NZ_RAPN01000001.1"/>
</dbReference>
<dbReference type="Gene3D" id="2.40.170.20">
    <property type="entry name" value="TonB-dependent receptor, beta-barrel domain"/>
    <property type="match status" value="1"/>
</dbReference>
<accession>A0A419W9D7</accession>
<comment type="caution">
    <text evidence="14">The sequence shown here is derived from an EMBL/GenBank/DDBJ whole genome shotgun (WGS) entry which is preliminary data.</text>
</comment>
<dbReference type="Proteomes" id="UP000283387">
    <property type="component" value="Unassembled WGS sequence"/>
</dbReference>
<keyword evidence="2 11" id="KW-0813">Transport</keyword>
<dbReference type="InterPro" id="IPR036942">
    <property type="entry name" value="Beta-barrel_TonB_sf"/>
</dbReference>
<dbReference type="InterPro" id="IPR012910">
    <property type="entry name" value="Plug_dom"/>
</dbReference>
<dbReference type="EMBL" id="RAPN01000001">
    <property type="protein sequence ID" value="RKD92024.1"/>
    <property type="molecule type" value="Genomic_DNA"/>
</dbReference>
<keyword evidence="6 12" id="KW-0732">Signal</keyword>
<evidence type="ECO:0000259" key="13">
    <source>
        <dbReference type="Pfam" id="PF07715"/>
    </source>
</evidence>
<evidence type="ECO:0000256" key="7">
    <source>
        <dbReference type="ARBA" id="ARBA00023004"/>
    </source>
</evidence>
<comment type="similarity">
    <text evidence="11">Belongs to the TonB-dependent receptor family.</text>
</comment>
<evidence type="ECO:0000256" key="1">
    <source>
        <dbReference type="ARBA" id="ARBA00004571"/>
    </source>
</evidence>
<dbReference type="InterPro" id="IPR037066">
    <property type="entry name" value="Plug_dom_sf"/>
</dbReference>
<sequence>MNLKVNWLRKCLTLLAAFFLGVGALLAQEVNLSGIVTSSEDGSPLPGVSVLEKGTNHGTVTNVDGQYSISVPQGATVVFSFIGMEIKEITASSSQTLDVVLDPETEGLGEVVVTALGITREKKSLGYSVAEVGSDEVATVKDVNPMNSLSGRVAGVTITQGSFGPGSSSRVVIRGNNSITGNNQPLYVVDGIPMSNSGYGSANGSDTGEYSKSDYGSGISDINPDDIASISVLKGPNAAALYGSRAANGVIMITTKKGSARKGVGVTFTSNTTFESPMLLPDYQNEYGQGTEGYIPSTVADLKSAGGSWGPRMDGSNQLYYTGETKAYSPQPDNVKDFFETGSTLINTLALTAGNDEVNVRFSYTNTEAQATIPNSKIQRHNFNLRGFAKLTDRLSVDAKATYFKQYGKNRPTLGTEGLMSTLYNIPRNVDINDYKTYQDPETLSSVSATSLGANPYWSVYHDQREDWKDRLQGFAKIQYDFTDYLSAYVRVGTDMSTMNIETVNQYGHWYSTTGAFSYTESQEQETNADFLLMFKKDLTDKINLNASLGGNHMYSTNRGHSVSGSQFRIPDGPPLSAASVVTAGFTPLEEKEINSLYGTVSFAYDRWFYLDLSARNDWSSTLPETNWSYFYPSASASILINDLLEIENSVLSYSKVRASWAQVGNDTDPYQLYDTYSLAAASSSYLGETTMSRSDVKYASDLKPEDVRSIEIGGEFHFFNDRLYTDMSYYDITSKDLIMNVPISKSTGYSYMKENVGEIRNKGFEMMLGGVPVKTDDFTWDVSVNFATNKNKLNELIEGTDDYTFSTINSGNVIVKATVGGGFGDIYGTTWEKDDDGNILVLDNGKPQVSSDKVLLGNYQPDWTGGMTNTFSYKNWKMSFLIDARFGGEVYSGTDAAMDAAGTSKRTLAYREGGVVVDGMLDDGSANATSISAEEYWGAVSSIASEYVYDQTNVRLREISLIWNLPSKWLENTIVRNASIGVIGRNLFFFYKDTDNFDPEASYSVSSFSQGVVYYPLPTSRSIGFNLNVNF</sequence>
<dbReference type="Gene3D" id="2.170.130.10">
    <property type="entry name" value="TonB-dependent receptor, plug domain"/>
    <property type="match status" value="1"/>
</dbReference>
<protein>
    <submittedName>
        <fullName evidence="14">TonB-linked SusC/RagA family outer membrane protein</fullName>
    </submittedName>
</protein>
<feature type="chain" id="PRO_5019228217" evidence="12">
    <location>
        <begin position="28"/>
        <end position="1032"/>
    </location>
</feature>
<feature type="signal peptide" evidence="12">
    <location>
        <begin position="1"/>
        <end position="27"/>
    </location>
</feature>